<sequence>MGSTEIEKLCASVSLKEREGPVPKLHANLKEEEAQKMALCLACKILLTDLIYNLPLLCMTKDIARFLGSIIGEVKEVDTGPYGDCLGKFLRVRVSVEVDKPLRRVIWVDVLGDEEETIMPVHYE</sequence>
<proteinExistence type="predicted"/>
<comment type="caution">
    <text evidence="1">The sequence shown here is derived from an EMBL/GenBank/DDBJ whole genome shotgun (WGS) entry which is preliminary data.</text>
</comment>
<dbReference type="Proteomes" id="UP001280121">
    <property type="component" value="Unassembled WGS sequence"/>
</dbReference>
<dbReference type="AlphaFoldDB" id="A0AAD9U0Y0"/>
<evidence type="ECO:0000313" key="1">
    <source>
        <dbReference type="EMBL" id="KAK2645879.1"/>
    </source>
</evidence>
<gene>
    <name evidence="1" type="ORF">Ddye_021074</name>
</gene>
<name>A0AAD9U0Y0_9ROSI</name>
<accession>A0AAD9U0Y0</accession>
<evidence type="ECO:0000313" key="2">
    <source>
        <dbReference type="Proteomes" id="UP001280121"/>
    </source>
</evidence>
<reference evidence="1" key="1">
    <citation type="journal article" date="2023" name="Plant J.">
        <title>Genome sequences and population genomics provide insights into the demographic history, inbreeding, and mutation load of two 'living fossil' tree species of Dipteronia.</title>
        <authorList>
            <person name="Feng Y."/>
            <person name="Comes H.P."/>
            <person name="Chen J."/>
            <person name="Zhu S."/>
            <person name="Lu R."/>
            <person name="Zhang X."/>
            <person name="Li P."/>
            <person name="Qiu J."/>
            <person name="Olsen K.M."/>
            <person name="Qiu Y."/>
        </authorList>
    </citation>
    <scope>NUCLEOTIDE SEQUENCE</scope>
    <source>
        <strain evidence="1">KIB01</strain>
    </source>
</reference>
<protein>
    <submittedName>
        <fullName evidence="1">Uncharacterized protein</fullName>
    </submittedName>
</protein>
<dbReference type="EMBL" id="JANJYI010000006">
    <property type="protein sequence ID" value="KAK2645879.1"/>
    <property type="molecule type" value="Genomic_DNA"/>
</dbReference>
<keyword evidence="2" id="KW-1185">Reference proteome</keyword>
<organism evidence="1 2">
    <name type="scientific">Dipteronia dyeriana</name>
    <dbReference type="NCBI Taxonomy" id="168575"/>
    <lineage>
        <taxon>Eukaryota</taxon>
        <taxon>Viridiplantae</taxon>
        <taxon>Streptophyta</taxon>
        <taxon>Embryophyta</taxon>
        <taxon>Tracheophyta</taxon>
        <taxon>Spermatophyta</taxon>
        <taxon>Magnoliopsida</taxon>
        <taxon>eudicotyledons</taxon>
        <taxon>Gunneridae</taxon>
        <taxon>Pentapetalae</taxon>
        <taxon>rosids</taxon>
        <taxon>malvids</taxon>
        <taxon>Sapindales</taxon>
        <taxon>Sapindaceae</taxon>
        <taxon>Hippocastanoideae</taxon>
        <taxon>Acereae</taxon>
        <taxon>Dipteronia</taxon>
    </lineage>
</organism>